<dbReference type="InterPro" id="IPR003131">
    <property type="entry name" value="T1-type_BTB"/>
</dbReference>
<proteinExistence type="inferred from homology"/>
<dbReference type="AlphaFoldDB" id="A0A3S3PJI0"/>
<dbReference type="PANTHER" id="PTHR11145:SF8">
    <property type="entry name" value="RE57120P"/>
    <property type="match status" value="1"/>
</dbReference>
<evidence type="ECO:0000256" key="3">
    <source>
        <dbReference type="ARBA" id="ARBA00022786"/>
    </source>
</evidence>
<dbReference type="PANTHER" id="PTHR11145">
    <property type="entry name" value="BTB/POZ DOMAIN-CONTAINING ADAPTER FOR CUL3-MEDIATED RHOA DEGRADATION PROTEIN FAMILY MEMBER"/>
    <property type="match status" value="1"/>
</dbReference>
<evidence type="ECO:0000256" key="4">
    <source>
        <dbReference type="ARBA" id="ARBA00023242"/>
    </source>
</evidence>
<evidence type="ECO:0000313" key="8">
    <source>
        <dbReference type="EMBL" id="RWS16506.1"/>
    </source>
</evidence>
<dbReference type="PROSITE" id="PS50097">
    <property type="entry name" value="BTB"/>
    <property type="match status" value="1"/>
</dbReference>
<name>A0A3S3PJI0_9ACAR</name>
<sequence>MSGDQRTVIKGSPSEYVKLNVGGTLHYTTIGTLTKHDSMLRAMFSGRLEVLTDSEGWILIDRNGKHFGTILNFLRDGSVPLPDNQRELKELLAEAKYYLIQELIDACEEVLQQRKEPPQVEPICRVPLITSAKEENLLISTSTKPVVKLLINRHNNKYSYTSTSDDNILKNLELFDKLSLRFSGRVLFVKDVIGSNEICCWSFYGHGKKVAETCCTSIVYATDKKHTKVEFPEARIYEETLNILLYENRTGPDMELMQATSTRGAVAMSSYASDDEEDYHRKGSNTGREQNRDAHHLSRLRSTKQN</sequence>
<dbReference type="Pfam" id="PF02214">
    <property type="entry name" value="BTB_2"/>
    <property type="match status" value="1"/>
</dbReference>
<protein>
    <submittedName>
        <fullName evidence="8">BTB/POZ domain-containing adapter for CUL3-mediated RhoA degradation protein 3-like protein</fullName>
    </submittedName>
</protein>
<organism evidence="8 9">
    <name type="scientific">Dinothrombium tinctorium</name>
    <dbReference type="NCBI Taxonomy" id="1965070"/>
    <lineage>
        <taxon>Eukaryota</taxon>
        <taxon>Metazoa</taxon>
        <taxon>Ecdysozoa</taxon>
        <taxon>Arthropoda</taxon>
        <taxon>Chelicerata</taxon>
        <taxon>Arachnida</taxon>
        <taxon>Acari</taxon>
        <taxon>Acariformes</taxon>
        <taxon>Trombidiformes</taxon>
        <taxon>Prostigmata</taxon>
        <taxon>Anystina</taxon>
        <taxon>Parasitengona</taxon>
        <taxon>Trombidioidea</taxon>
        <taxon>Trombidiidae</taxon>
        <taxon>Dinothrombium</taxon>
    </lineage>
</organism>
<dbReference type="SMART" id="SM00225">
    <property type="entry name" value="BTB"/>
    <property type="match status" value="1"/>
</dbReference>
<dbReference type="STRING" id="1965070.A0A3S3PJI0"/>
<dbReference type="EMBL" id="NCKU01000219">
    <property type="protein sequence ID" value="RWS16506.1"/>
    <property type="molecule type" value="Genomic_DNA"/>
</dbReference>
<dbReference type="InterPro" id="IPR045068">
    <property type="entry name" value="BACURD1-3"/>
</dbReference>
<comment type="caution">
    <text evidence="8">The sequence shown here is derived from an EMBL/GenBank/DDBJ whole genome shotgun (WGS) entry which is preliminary data.</text>
</comment>
<comment type="similarity">
    <text evidence="5">Belongs to the BACURD family.</text>
</comment>
<comment type="pathway">
    <text evidence="2">Protein modification; protein ubiquitination.</text>
</comment>
<dbReference type="Proteomes" id="UP000285301">
    <property type="component" value="Unassembled WGS sequence"/>
</dbReference>
<dbReference type="GO" id="GO:0005634">
    <property type="term" value="C:nucleus"/>
    <property type="evidence" value="ECO:0007669"/>
    <property type="project" value="UniProtKB-SubCell"/>
</dbReference>
<dbReference type="FunFam" id="3.30.710.10:FF:000013">
    <property type="entry name" value="BTB/POZ domain-containing adapter for CUL3-mediated RhoA degradation protein 3"/>
    <property type="match status" value="1"/>
</dbReference>
<keyword evidence="4" id="KW-0539">Nucleus</keyword>
<reference evidence="8 9" key="1">
    <citation type="journal article" date="2018" name="Gigascience">
        <title>Genomes of trombidid mites reveal novel predicted allergens and laterally-transferred genes associated with secondary metabolism.</title>
        <authorList>
            <person name="Dong X."/>
            <person name="Chaisiri K."/>
            <person name="Xia D."/>
            <person name="Armstrong S.D."/>
            <person name="Fang Y."/>
            <person name="Donnelly M.J."/>
            <person name="Kadowaki T."/>
            <person name="McGarry J.W."/>
            <person name="Darby A.C."/>
            <person name="Makepeace B.L."/>
        </authorList>
    </citation>
    <scope>NUCLEOTIDE SEQUENCE [LARGE SCALE GENOMIC DNA]</scope>
    <source>
        <strain evidence="8">UoL-WK</strain>
    </source>
</reference>
<evidence type="ECO:0000256" key="6">
    <source>
        <dbReference type="SAM" id="MobiDB-lite"/>
    </source>
</evidence>
<dbReference type="CDD" id="cd18369">
    <property type="entry name" value="BTB_POZ_KCTD10-like_BACURD"/>
    <property type="match status" value="1"/>
</dbReference>
<evidence type="ECO:0000313" key="9">
    <source>
        <dbReference type="Proteomes" id="UP000285301"/>
    </source>
</evidence>
<dbReference type="SUPFAM" id="SSF54695">
    <property type="entry name" value="POZ domain"/>
    <property type="match status" value="1"/>
</dbReference>
<dbReference type="OrthoDB" id="2333377at2759"/>
<evidence type="ECO:0000256" key="1">
    <source>
        <dbReference type="ARBA" id="ARBA00004123"/>
    </source>
</evidence>
<gene>
    <name evidence="8" type="ORF">B4U79_08258</name>
</gene>
<keyword evidence="3" id="KW-0833">Ubl conjugation pathway</keyword>
<comment type="subcellular location">
    <subcellularLocation>
        <location evidence="1">Nucleus</location>
    </subcellularLocation>
</comment>
<feature type="compositionally biased region" description="Basic residues" evidence="6">
    <location>
        <begin position="297"/>
        <end position="306"/>
    </location>
</feature>
<feature type="region of interest" description="Disordered" evidence="6">
    <location>
        <begin position="267"/>
        <end position="306"/>
    </location>
</feature>
<evidence type="ECO:0000256" key="2">
    <source>
        <dbReference type="ARBA" id="ARBA00004906"/>
    </source>
</evidence>
<dbReference type="GO" id="GO:0051260">
    <property type="term" value="P:protein homooligomerization"/>
    <property type="evidence" value="ECO:0007669"/>
    <property type="project" value="InterPro"/>
</dbReference>
<dbReference type="Gene3D" id="3.30.710.10">
    <property type="entry name" value="Potassium Channel Kv1.1, Chain A"/>
    <property type="match status" value="1"/>
</dbReference>
<evidence type="ECO:0000259" key="7">
    <source>
        <dbReference type="PROSITE" id="PS50097"/>
    </source>
</evidence>
<accession>A0A3S3PJI0</accession>
<feature type="domain" description="BTB" evidence="7">
    <location>
        <begin position="15"/>
        <end position="83"/>
    </location>
</feature>
<evidence type="ECO:0000256" key="5">
    <source>
        <dbReference type="ARBA" id="ARBA00025759"/>
    </source>
</evidence>
<dbReference type="InterPro" id="IPR000210">
    <property type="entry name" value="BTB/POZ_dom"/>
</dbReference>
<keyword evidence="9" id="KW-1185">Reference proteome</keyword>
<dbReference type="InterPro" id="IPR011333">
    <property type="entry name" value="SKP1/BTB/POZ_sf"/>
</dbReference>